<proteinExistence type="predicted"/>
<dbReference type="Proteomes" id="UP000249354">
    <property type="component" value="Unassembled WGS sequence"/>
</dbReference>
<protein>
    <submittedName>
        <fullName evidence="1">Uncharacterized protein</fullName>
    </submittedName>
</protein>
<reference evidence="1 2" key="2">
    <citation type="submission" date="2018-06" db="EMBL/GenBank/DDBJ databases">
        <title>Metagenomic assembly of (sub)arctic Cyanobacteria and their associated microbiome from non-axenic cultures.</title>
        <authorList>
            <person name="Baurain D."/>
        </authorList>
    </citation>
    <scope>NUCLEOTIDE SEQUENCE [LARGE SCALE GENOMIC DNA]</scope>
    <source>
        <strain evidence="1">ULC129bin1</strain>
    </source>
</reference>
<name>A0A2W4U4T8_9CYAN</name>
<sequence length="202" mass="22778">MTALQTTEVAKRRFSSFTYSEAMRYVNIADFKRWRVEGNPIPLSNFLRQRLERLQRFDWASSKDLLVDAICEEGLEYANRLKIWKGTTLEGEDVLGQVSYLVAPRRAYVEAPLACIVGVKDDDFKQATAQCLVGMRTCQRATGLSGKLVDVYGAITNGEGWKFYRMEANGEVSESLLSGIEELPILLGRLQSFFALCERSLG</sequence>
<organism evidence="1 2">
    <name type="scientific">Leptolyngbya foveolarum</name>
    <dbReference type="NCBI Taxonomy" id="47253"/>
    <lineage>
        <taxon>Bacteria</taxon>
        <taxon>Bacillati</taxon>
        <taxon>Cyanobacteriota</taxon>
        <taxon>Cyanophyceae</taxon>
        <taxon>Leptolyngbyales</taxon>
        <taxon>Leptolyngbyaceae</taxon>
        <taxon>Leptolyngbya group</taxon>
        <taxon>Leptolyngbya</taxon>
    </lineage>
</organism>
<comment type="caution">
    <text evidence="1">The sequence shown here is derived from an EMBL/GenBank/DDBJ whole genome shotgun (WGS) entry which is preliminary data.</text>
</comment>
<reference evidence="2" key="1">
    <citation type="submission" date="2018-04" db="EMBL/GenBank/DDBJ databases">
        <authorList>
            <person name="Cornet L."/>
        </authorList>
    </citation>
    <scope>NUCLEOTIDE SEQUENCE [LARGE SCALE GENOMIC DNA]</scope>
</reference>
<dbReference type="AlphaFoldDB" id="A0A2W4U4T8"/>
<evidence type="ECO:0000313" key="1">
    <source>
        <dbReference type="EMBL" id="PZO16326.1"/>
    </source>
</evidence>
<accession>A0A2W4U4T8</accession>
<evidence type="ECO:0000313" key="2">
    <source>
        <dbReference type="Proteomes" id="UP000249354"/>
    </source>
</evidence>
<dbReference type="EMBL" id="QBMC01000082">
    <property type="protein sequence ID" value="PZO16326.1"/>
    <property type="molecule type" value="Genomic_DNA"/>
</dbReference>
<gene>
    <name evidence="1" type="ORF">DCF25_12650</name>
</gene>